<keyword evidence="3" id="KW-0378">Hydrolase</keyword>
<evidence type="ECO:0000256" key="5">
    <source>
        <dbReference type="PIRSR" id="PIRSR001111-50"/>
    </source>
</evidence>
<dbReference type="SUPFAM" id="SSF47336">
    <property type="entry name" value="ACP-like"/>
    <property type="match status" value="1"/>
</dbReference>
<protein>
    <recommendedName>
        <fullName evidence="2">isochorismatase</fullName>
        <ecNumber evidence="2">3.3.2.1</ecNumber>
    </recommendedName>
</protein>
<proteinExistence type="predicted"/>
<evidence type="ECO:0000256" key="4">
    <source>
        <dbReference type="ARBA" id="ARBA00048590"/>
    </source>
</evidence>
<dbReference type="PIRSF" id="PIRSF001111">
    <property type="entry name" value="Isochorismatase"/>
    <property type="match status" value="1"/>
</dbReference>
<dbReference type="InterPro" id="IPR036736">
    <property type="entry name" value="ACP-like_sf"/>
</dbReference>
<evidence type="ECO:0000259" key="6">
    <source>
        <dbReference type="PROSITE" id="PS50075"/>
    </source>
</evidence>
<dbReference type="PRINTS" id="PR01398">
    <property type="entry name" value="ISCHRISMTASE"/>
</dbReference>
<dbReference type="Gene3D" id="1.10.1200.10">
    <property type="entry name" value="ACP-like"/>
    <property type="match status" value="1"/>
</dbReference>
<dbReference type="Proteomes" id="UP000192721">
    <property type="component" value="Unassembled WGS sequence"/>
</dbReference>
<dbReference type="GO" id="GO:0008908">
    <property type="term" value="F:isochorismatase activity"/>
    <property type="evidence" value="ECO:0007669"/>
    <property type="project" value="UniProtKB-EC"/>
</dbReference>
<accession>A0A1W0D3R5</accession>
<keyword evidence="5" id="KW-0597">Phosphoprotein</keyword>
<organism evidence="7 8">
    <name type="scientific">Chromobacterium haemolyticum</name>
    <dbReference type="NCBI Taxonomy" id="394935"/>
    <lineage>
        <taxon>Bacteria</taxon>
        <taxon>Pseudomonadati</taxon>
        <taxon>Pseudomonadota</taxon>
        <taxon>Betaproteobacteria</taxon>
        <taxon>Neisseriales</taxon>
        <taxon>Chromobacteriaceae</taxon>
        <taxon>Chromobacterium</taxon>
    </lineage>
</organism>
<comment type="cofactor">
    <cofactor evidence="5">
        <name>pantetheine 4'-phosphate</name>
        <dbReference type="ChEBI" id="CHEBI:47942"/>
    </cofactor>
    <text evidence="5">Binds 1 phosphopantetheine covalently.</text>
</comment>
<dbReference type="InterPro" id="IPR050272">
    <property type="entry name" value="Isochorismatase-like_hydrls"/>
</dbReference>
<name>A0A1W0D3R5_9NEIS</name>
<comment type="caution">
    <text evidence="7">The sequence shown here is derived from an EMBL/GenBank/DDBJ whole genome shotgun (WGS) entry which is preliminary data.</text>
</comment>
<dbReference type="Gene3D" id="3.40.50.850">
    <property type="entry name" value="Isochorismatase-like"/>
    <property type="match status" value="1"/>
</dbReference>
<dbReference type="RefSeq" id="WP_081555121.1">
    <property type="nucleotide sequence ID" value="NZ_MUKV01000007.1"/>
</dbReference>
<sequence>MSIPRIAPYAIPSQLPENRVNWTVAPQRAALLIHDMQEYFLDFYDRDAEPVATALRNIAAIRARCRELNIPVFYTAQPAEQADSDRGLLNDMWGPGLPVRPERHPIVASLSPAADDTVLTKWRYSAFQRSPFLNLLRQQGRDQLIICGIYAHIGCMSTALDAFMYDIQPFFVADGLADFSAERHAMALEYVAQRCGVTLDSQRLLNQLAAPASAAPSAEALRVAIAELLQQPASDIGLDDNLLDWGLDSIRLMSLLEQWRALGAEIDFIELAQQPSVNAWQALLARQLNRVAA</sequence>
<dbReference type="EC" id="3.3.2.1" evidence="2"/>
<evidence type="ECO:0000256" key="2">
    <source>
        <dbReference type="ARBA" id="ARBA00012100"/>
    </source>
</evidence>
<dbReference type="Pfam" id="PF00550">
    <property type="entry name" value="PP-binding"/>
    <property type="match status" value="1"/>
</dbReference>
<dbReference type="InterPro" id="IPR000868">
    <property type="entry name" value="Isochorismatase-like_dom"/>
</dbReference>
<dbReference type="PANTHER" id="PTHR43540">
    <property type="entry name" value="PEROXYUREIDOACRYLATE/UREIDOACRYLATE AMIDOHYDROLASE-RELATED"/>
    <property type="match status" value="1"/>
</dbReference>
<comment type="catalytic activity">
    <reaction evidence="4">
        <text>isochorismate + H2O = (2S,3S)-2,3-dihydroxy-2,3-dihydrobenzoate + pyruvate</text>
        <dbReference type="Rhea" id="RHEA:11112"/>
        <dbReference type="ChEBI" id="CHEBI:15361"/>
        <dbReference type="ChEBI" id="CHEBI:15377"/>
        <dbReference type="ChEBI" id="CHEBI:29780"/>
        <dbReference type="ChEBI" id="CHEBI:58764"/>
        <dbReference type="EC" id="3.3.2.1"/>
    </reaction>
</comment>
<dbReference type="SUPFAM" id="SSF52499">
    <property type="entry name" value="Isochorismatase-like hydrolases"/>
    <property type="match status" value="1"/>
</dbReference>
<dbReference type="AlphaFoldDB" id="A0A1W0D3R5"/>
<dbReference type="InterPro" id="IPR016291">
    <property type="entry name" value="Isochorismatase"/>
</dbReference>
<dbReference type="EMBL" id="MUKV01000007">
    <property type="protein sequence ID" value="OQS41636.1"/>
    <property type="molecule type" value="Genomic_DNA"/>
</dbReference>
<dbReference type="InterPro" id="IPR036380">
    <property type="entry name" value="Isochorismatase-like_sf"/>
</dbReference>
<evidence type="ECO:0000256" key="1">
    <source>
        <dbReference type="ARBA" id="ARBA00004924"/>
    </source>
</evidence>
<evidence type="ECO:0000313" key="8">
    <source>
        <dbReference type="Proteomes" id="UP000192721"/>
    </source>
</evidence>
<evidence type="ECO:0000313" key="7">
    <source>
        <dbReference type="EMBL" id="OQS41636.1"/>
    </source>
</evidence>
<gene>
    <name evidence="7" type="ORF">B0T45_07830</name>
</gene>
<evidence type="ECO:0000256" key="3">
    <source>
        <dbReference type="ARBA" id="ARBA00022801"/>
    </source>
</evidence>
<comment type="pathway">
    <text evidence="1">Siderophore biosynthesis.</text>
</comment>
<feature type="modified residue" description="O-(pantetheine 4'-phosphoryl)serine" evidence="5">
    <location>
        <position position="249"/>
    </location>
</feature>
<feature type="domain" description="Carrier" evidence="6">
    <location>
        <begin position="212"/>
        <end position="288"/>
    </location>
</feature>
<reference evidence="7 8" key="1">
    <citation type="submission" date="2017-02" db="EMBL/GenBank/DDBJ databases">
        <title>Chromobacterium haemolyticum H5244.</title>
        <authorList>
            <person name="Gulvik C.A."/>
        </authorList>
    </citation>
    <scope>NUCLEOTIDE SEQUENCE [LARGE SCALE GENOMIC DNA]</scope>
    <source>
        <strain evidence="7 8">H5244</strain>
    </source>
</reference>
<keyword evidence="5" id="KW-0596">Phosphopantetheine</keyword>
<dbReference type="Pfam" id="PF00857">
    <property type="entry name" value="Isochorismatase"/>
    <property type="match status" value="1"/>
</dbReference>
<dbReference type="PROSITE" id="PS50075">
    <property type="entry name" value="CARRIER"/>
    <property type="match status" value="1"/>
</dbReference>
<dbReference type="PANTHER" id="PTHR43540:SF3">
    <property type="entry name" value="ENTEROBACTIN SYNTHASE COMPONENT B"/>
    <property type="match status" value="1"/>
</dbReference>
<dbReference type="InterPro" id="IPR009081">
    <property type="entry name" value="PP-bd_ACP"/>
</dbReference>